<accession>A0ABZ2CP17</accession>
<dbReference type="Proteomes" id="UP001357223">
    <property type="component" value="Chromosome"/>
</dbReference>
<dbReference type="NCBIfam" id="TIGR00711">
    <property type="entry name" value="efflux_EmrB"/>
    <property type="match status" value="1"/>
</dbReference>
<gene>
    <name evidence="10" type="ORF">R4Z09_12315</name>
</gene>
<comment type="similarity">
    <text evidence="2">Belongs to the major facilitator superfamily. EmrB family.</text>
</comment>
<keyword evidence="4" id="KW-1003">Cell membrane</keyword>
<evidence type="ECO:0000313" key="10">
    <source>
        <dbReference type="EMBL" id="WVX83707.1"/>
    </source>
</evidence>
<feature type="transmembrane region" description="Helical" evidence="8">
    <location>
        <begin position="41"/>
        <end position="58"/>
    </location>
</feature>
<feature type="transmembrane region" description="Helical" evidence="8">
    <location>
        <begin position="78"/>
        <end position="96"/>
    </location>
</feature>
<dbReference type="Gene3D" id="1.20.1250.20">
    <property type="entry name" value="MFS general substrate transporter like domains"/>
    <property type="match status" value="1"/>
</dbReference>
<feature type="transmembrane region" description="Helical" evidence="8">
    <location>
        <begin position="323"/>
        <end position="344"/>
    </location>
</feature>
<feature type="transmembrane region" description="Helical" evidence="8">
    <location>
        <begin position="252"/>
        <end position="275"/>
    </location>
</feature>
<dbReference type="InterPro" id="IPR020846">
    <property type="entry name" value="MFS_dom"/>
</dbReference>
<feature type="transmembrane region" description="Helical" evidence="8">
    <location>
        <begin position="194"/>
        <end position="215"/>
    </location>
</feature>
<organism evidence="10 11">
    <name type="scientific">Niallia oryzisoli</name>
    <dbReference type="NCBI Taxonomy" id="1737571"/>
    <lineage>
        <taxon>Bacteria</taxon>
        <taxon>Bacillati</taxon>
        <taxon>Bacillota</taxon>
        <taxon>Bacilli</taxon>
        <taxon>Bacillales</taxon>
        <taxon>Bacillaceae</taxon>
        <taxon>Niallia</taxon>
    </lineage>
</organism>
<feature type="transmembrane region" description="Helical" evidence="8">
    <location>
        <begin position="108"/>
        <end position="127"/>
    </location>
</feature>
<reference evidence="10 11" key="1">
    <citation type="submission" date="2023-10" db="EMBL/GenBank/DDBJ databases">
        <title>Niallia locisalis sp.nov. isolated from a salt pond sample.</title>
        <authorList>
            <person name="Li X.-J."/>
            <person name="Dong L."/>
        </authorList>
    </citation>
    <scope>NUCLEOTIDE SEQUENCE [LARGE SCALE GENOMIC DNA]</scope>
    <source>
        <strain evidence="10 11">DSM 29761</strain>
    </source>
</reference>
<protein>
    <submittedName>
        <fullName evidence="10">DHA2 family efflux MFS transporter permease subunit</fullName>
    </submittedName>
</protein>
<dbReference type="PANTHER" id="PTHR42718:SF9">
    <property type="entry name" value="MAJOR FACILITATOR SUPERFAMILY MULTIDRUG TRANSPORTER MFSC"/>
    <property type="match status" value="1"/>
</dbReference>
<dbReference type="InterPro" id="IPR036259">
    <property type="entry name" value="MFS_trans_sf"/>
</dbReference>
<dbReference type="PRINTS" id="PR01036">
    <property type="entry name" value="TCRTETB"/>
</dbReference>
<feature type="transmembrane region" description="Helical" evidence="8">
    <location>
        <begin position="133"/>
        <end position="155"/>
    </location>
</feature>
<dbReference type="PROSITE" id="PS50850">
    <property type="entry name" value="MFS"/>
    <property type="match status" value="1"/>
</dbReference>
<keyword evidence="7 8" id="KW-0472">Membrane</keyword>
<comment type="subcellular location">
    <subcellularLocation>
        <location evidence="1">Cell membrane</location>
        <topology evidence="1">Multi-pass membrane protein</topology>
    </subcellularLocation>
</comment>
<keyword evidence="11" id="KW-1185">Reference proteome</keyword>
<evidence type="ECO:0000256" key="6">
    <source>
        <dbReference type="ARBA" id="ARBA00022989"/>
    </source>
</evidence>
<feature type="transmembrane region" description="Helical" evidence="8">
    <location>
        <begin position="356"/>
        <end position="376"/>
    </location>
</feature>
<evidence type="ECO:0000256" key="1">
    <source>
        <dbReference type="ARBA" id="ARBA00004651"/>
    </source>
</evidence>
<sequence length="511" mass="56558">MPPYLPKGLDEFVDLVIPVSLIGMEMNIIQGLATNYKKHSYIITALVIGSFISIYQTVSLNVALPGFMDIFVTDLSTVQWLMTGFTLATGIIAPLSSYLGNRFGTRELFLFSIGGLMITSLLCAFAWNIESLIVFRILQGAFCGIIQPVTLTIIYQMLPVQKQTFALGMWSASSVLGPALAPTISGWLQSWNWPLIFLMMLPLGIVAWIFGWMSLEKNSEALDKPVFNGIGMFGVVFGSLSLLIVFSNLHQWGMLSIKTVIILLIGIGLLVHFCWRELRIKASLLDLRLLKNKDFALSLSASAILTSSLYTGIYFIPLYLLEIYRMTAIEVGLLLCLPALSMTAATTISTKYYGRVGAKTLILIGIFFLILATWAFSGLRVDSTKGFIMLWMTFRYIGLGLSTTPIINVGMSSVPPHLSGDASALMNWIKQVAGAVSIGLFTSFFYTRMDLYGKTSSNLQEVYVRGLDDVFILATVLTCLSIPLTLLLNRKKVKKKEKIICEEVSKHTLIK</sequence>
<dbReference type="InterPro" id="IPR004638">
    <property type="entry name" value="EmrB-like"/>
</dbReference>
<feature type="domain" description="Major facilitator superfamily (MFS) profile" evidence="9">
    <location>
        <begin position="42"/>
        <end position="493"/>
    </location>
</feature>
<feature type="transmembrane region" description="Helical" evidence="8">
    <location>
        <begin position="388"/>
        <end position="411"/>
    </location>
</feature>
<evidence type="ECO:0000256" key="5">
    <source>
        <dbReference type="ARBA" id="ARBA00022692"/>
    </source>
</evidence>
<dbReference type="SUPFAM" id="SSF103473">
    <property type="entry name" value="MFS general substrate transporter"/>
    <property type="match status" value="1"/>
</dbReference>
<name>A0ABZ2CP17_9BACI</name>
<feature type="transmembrane region" description="Helical" evidence="8">
    <location>
        <begin position="12"/>
        <end position="29"/>
    </location>
</feature>
<dbReference type="PANTHER" id="PTHR42718">
    <property type="entry name" value="MAJOR FACILITATOR SUPERFAMILY MULTIDRUG TRANSPORTER MFSC"/>
    <property type="match status" value="1"/>
</dbReference>
<evidence type="ECO:0000256" key="2">
    <source>
        <dbReference type="ARBA" id="ARBA00008537"/>
    </source>
</evidence>
<feature type="transmembrane region" description="Helical" evidence="8">
    <location>
        <begin position="432"/>
        <end position="449"/>
    </location>
</feature>
<feature type="transmembrane region" description="Helical" evidence="8">
    <location>
        <begin position="227"/>
        <end position="246"/>
    </location>
</feature>
<proteinExistence type="inferred from homology"/>
<evidence type="ECO:0000256" key="8">
    <source>
        <dbReference type="SAM" id="Phobius"/>
    </source>
</evidence>
<feature type="transmembrane region" description="Helical" evidence="8">
    <location>
        <begin position="167"/>
        <end position="188"/>
    </location>
</feature>
<keyword evidence="5 8" id="KW-0812">Transmembrane</keyword>
<keyword evidence="3" id="KW-0813">Transport</keyword>
<dbReference type="Pfam" id="PF07690">
    <property type="entry name" value="MFS_1"/>
    <property type="match status" value="1"/>
</dbReference>
<feature type="transmembrane region" description="Helical" evidence="8">
    <location>
        <begin position="295"/>
        <end position="317"/>
    </location>
</feature>
<keyword evidence="6 8" id="KW-1133">Transmembrane helix</keyword>
<evidence type="ECO:0000313" key="11">
    <source>
        <dbReference type="Proteomes" id="UP001357223"/>
    </source>
</evidence>
<evidence type="ECO:0000256" key="7">
    <source>
        <dbReference type="ARBA" id="ARBA00023136"/>
    </source>
</evidence>
<evidence type="ECO:0000256" key="3">
    <source>
        <dbReference type="ARBA" id="ARBA00022448"/>
    </source>
</evidence>
<dbReference type="Gene3D" id="1.20.1720.10">
    <property type="entry name" value="Multidrug resistance protein D"/>
    <property type="match status" value="1"/>
</dbReference>
<dbReference type="EMBL" id="CP137640">
    <property type="protein sequence ID" value="WVX83707.1"/>
    <property type="molecule type" value="Genomic_DNA"/>
</dbReference>
<feature type="transmembrane region" description="Helical" evidence="8">
    <location>
        <begin position="469"/>
        <end position="488"/>
    </location>
</feature>
<dbReference type="InterPro" id="IPR011701">
    <property type="entry name" value="MFS"/>
</dbReference>
<evidence type="ECO:0000259" key="9">
    <source>
        <dbReference type="PROSITE" id="PS50850"/>
    </source>
</evidence>
<dbReference type="RefSeq" id="WP_338452583.1">
    <property type="nucleotide sequence ID" value="NZ_CP137640.1"/>
</dbReference>
<evidence type="ECO:0000256" key="4">
    <source>
        <dbReference type="ARBA" id="ARBA00022475"/>
    </source>
</evidence>